<dbReference type="AlphaFoldDB" id="X0WU80"/>
<reference evidence="1" key="1">
    <citation type="journal article" date="2014" name="Front. Microbiol.">
        <title>High frequency of phylogenetically diverse reductive dehalogenase-homologous genes in deep subseafloor sedimentary metagenomes.</title>
        <authorList>
            <person name="Kawai M."/>
            <person name="Futagami T."/>
            <person name="Toyoda A."/>
            <person name="Takaki Y."/>
            <person name="Nishi S."/>
            <person name="Hori S."/>
            <person name="Arai W."/>
            <person name="Tsubouchi T."/>
            <person name="Morono Y."/>
            <person name="Uchiyama I."/>
            <person name="Ito T."/>
            <person name="Fujiyama A."/>
            <person name="Inagaki F."/>
            <person name="Takami H."/>
        </authorList>
    </citation>
    <scope>NUCLEOTIDE SEQUENCE</scope>
    <source>
        <strain evidence="1">Expedition CK06-06</strain>
    </source>
</reference>
<evidence type="ECO:0008006" key="2">
    <source>
        <dbReference type="Google" id="ProtNLM"/>
    </source>
</evidence>
<dbReference type="Pfam" id="PF22091">
    <property type="entry name" value="DUF6941"/>
    <property type="match status" value="1"/>
</dbReference>
<protein>
    <recommendedName>
        <fullName evidence="2">Ig-like domain-containing protein</fullName>
    </recommendedName>
</protein>
<accession>X0WU80</accession>
<comment type="caution">
    <text evidence="1">The sequence shown here is derived from an EMBL/GenBank/DDBJ whole genome shotgun (WGS) entry which is preliminary data.</text>
</comment>
<dbReference type="EMBL" id="BARS01048221">
    <property type="protein sequence ID" value="GAG34205.1"/>
    <property type="molecule type" value="Genomic_DNA"/>
</dbReference>
<gene>
    <name evidence="1" type="ORF">S01H1_72318</name>
</gene>
<sequence>MEMSDEGITSPVKAKSMLFCRRVLQDRVSGMPTLVDIISQLIVPRVPVRIGGLGFFCELTGCRGEYEFDVRILDTEKGTLSSPLKAPKVKWDDPTTYNHISITLNFAAEHEGDYEFRLFANGDLVDQKVLRVRIGRLRVPGGGGEPEAGVG</sequence>
<dbReference type="InterPro" id="IPR054221">
    <property type="entry name" value="DUF6941"/>
</dbReference>
<name>X0WU80_9ZZZZ</name>
<organism evidence="1">
    <name type="scientific">marine sediment metagenome</name>
    <dbReference type="NCBI Taxonomy" id="412755"/>
    <lineage>
        <taxon>unclassified sequences</taxon>
        <taxon>metagenomes</taxon>
        <taxon>ecological metagenomes</taxon>
    </lineage>
</organism>
<proteinExistence type="predicted"/>
<evidence type="ECO:0000313" key="1">
    <source>
        <dbReference type="EMBL" id="GAG34205.1"/>
    </source>
</evidence>